<dbReference type="Proteomes" id="UP001595817">
    <property type="component" value="Unassembled WGS sequence"/>
</dbReference>
<dbReference type="RefSeq" id="WP_378151259.1">
    <property type="nucleotide sequence ID" value="NZ_JBHSEC010000001.1"/>
</dbReference>
<sequence length="129" mass="15278">MLNRIRNKFTTVQAEEVEINNIYEILPPPETIMGEATEEEMNKAAELEIRHMAYMRLQDMKIQLDGVAYKELLRDFQTFETDSNEFWRGIARRLSVPYEWPIRIDHANGPIYMGEHEISVEEVEEEEES</sequence>
<comment type="caution">
    <text evidence="1">The sequence shown here is derived from an EMBL/GenBank/DDBJ whole genome shotgun (WGS) entry which is preliminary data.</text>
</comment>
<dbReference type="EMBL" id="JBHSEC010000001">
    <property type="protein sequence ID" value="MFC4408984.1"/>
    <property type="molecule type" value="Genomic_DNA"/>
</dbReference>
<evidence type="ECO:0000313" key="1">
    <source>
        <dbReference type="EMBL" id="MFC4408984.1"/>
    </source>
</evidence>
<evidence type="ECO:0000313" key="2">
    <source>
        <dbReference type="Proteomes" id="UP001595817"/>
    </source>
</evidence>
<proteinExistence type="predicted"/>
<gene>
    <name evidence="1" type="ORF">ACFOZY_00900</name>
</gene>
<reference evidence="2" key="1">
    <citation type="journal article" date="2019" name="Int. J. Syst. Evol. Microbiol.">
        <title>The Global Catalogue of Microorganisms (GCM) 10K type strain sequencing project: providing services to taxonomists for standard genome sequencing and annotation.</title>
        <authorList>
            <consortium name="The Broad Institute Genomics Platform"/>
            <consortium name="The Broad Institute Genome Sequencing Center for Infectious Disease"/>
            <person name="Wu L."/>
            <person name="Ma J."/>
        </authorList>
    </citation>
    <scope>NUCLEOTIDE SEQUENCE [LARGE SCALE GENOMIC DNA]</scope>
    <source>
        <strain evidence="2">CCUG 59778</strain>
    </source>
</reference>
<name>A0ABV8X1L0_9LACT</name>
<accession>A0ABV8X1L0</accession>
<keyword evidence="2" id="KW-1185">Reference proteome</keyword>
<protein>
    <submittedName>
        <fullName evidence="1">Uncharacterized protein</fullName>
    </submittedName>
</protein>
<organism evidence="1 2">
    <name type="scientific">Chungangia koreensis</name>
    <dbReference type="NCBI Taxonomy" id="752657"/>
    <lineage>
        <taxon>Bacteria</taxon>
        <taxon>Bacillati</taxon>
        <taxon>Bacillota</taxon>
        <taxon>Bacilli</taxon>
        <taxon>Lactobacillales</taxon>
        <taxon>Chungangia</taxon>
    </lineage>
</organism>